<protein>
    <submittedName>
        <fullName evidence="2">Uncharacterized protein</fullName>
    </submittedName>
</protein>
<name>A0ABW3Y0J9_9FLAO</name>
<keyword evidence="1" id="KW-0812">Transmembrane</keyword>
<dbReference type="RefSeq" id="WP_377176590.1">
    <property type="nucleotide sequence ID" value="NZ_JBHTMY010000002.1"/>
</dbReference>
<comment type="caution">
    <text evidence="2">The sequence shown here is derived from an EMBL/GenBank/DDBJ whole genome shotgun (WGS) entry which is preliminary data.</text>
</comment>
<keyword evidence="1" id="KW-1133">Transmembrane helix</keyword>
<evidence type="ECO:0000313" key="2">
    <source>
        <dbReference type="EMBL" id="MFD1314716.1"/>
    </source>
</evidence>
<keyword evidence="3" id="KW-1185">Reference proteome</keyword>
<evidence type="ECO:0000313" key="3">
    <source>
        <dbReference type="Proteomes" id="UP001597201"/>
    </source>
</evidence>
<dbReference type="EMBL" id="JBHTMY010000002">
    <property type="protein sequence ID" value="MFD1314716.1"/>
    <property type="molecule type" value="Genomic_DNA"/>
</dbReference>
<gene>
    <name evidence="2" type="ORF">ACFQ39_03735</name>
</gene>
<dbReference type="Proteomes" id="UP001597201">
    <property type="component" value="Unassembled WGS sequence"/>
</dbReference>
<feature type="transmembrane region" description="Helical" evidence="1">
    <location>
        <begin position="29"/>
        <end position="46"/>
    </location>
</feature>
<keyword evidence="1" id="KW-0472">Membrane</keyword>
<organism evidence="2 3">
    <name type="scientific">Namhaeicola litoreus</name>
    <dbReference type="NCBI Taxonomy" id="1052145"/>
    <lineage>
        <taxon>Bacteria</taxon>
        <taxon>Pseudomonadati</taxon>
        <taxon>Bacteroidota</taxon>
        <taxon>Flavobacteriia</taxon>
        <taxon>Flavobacteriales</taxon>
        <taxon>Flavobacteriaceae</taxon>
        <taxon>Namhaeicola</taxon>
    </lineage>
</organism>
<proteinExistence type="predicted"/>
<accession>A0ABW3Y0J9</accession>
<evidence type="ECO:0000256" key="1">
    <source>
        <dbReference type="SAM" id="Phobius"/>
    </source>
</evidence>
<sequence length="138" mass="16080">MTKKATHIIYNERKKAIVIDDNSPQQYQFISLLLGLNTANSLIRLYKIDVSAITHSDYFWLVIGIFSAAALLYRYLKKTSAKEIKLEEIESFKIKRVFGNERYSLILKNGKSRDLYLDFLSKKHLDELFTELGIKTLK</sequence>
<reference evidence="3" key="1">
    <citation type="journal article" date="2019" name="Int. J. Syst. Evol. Microbiol.">
        <title>The Global Catalogue of Microorganisms (GCM) 10K type strain sequencing project: providing services to taxonomists for standard genome sequencing and annotation.</title>
        <authorList>
            <consortium name="The Broad Institute Genomics Platform"/>
            <consortium name="The Broad Institute Genome Sequencing Center for Infectious Disease"/>
            <person name="Wu L."/>
            <person name="Ma J."/>
        </authorList>
    </citation>
    <scope>NUCLEOTIDE SEQUENCE [LARGE SCALE GENOMIC DNA]</scope>
    <source>
        <strain evidence="3">CCUG 61485</strain>
    </source>
</reference>
<feature type="transmembrane region" description="Helical" evidence="1">
    <location>
        <begin position="58"/>
        <end position="76"/>
    </location>
</feature>